<feature type="region of interest" description="Disordered" evidence="4">
    <location>
        <begin position="18"/>
        <end position="84"/>
    </location>
</feature>
<keyword evidence="6" id="KW-1185">Reference proteome</keyword>
<dbReference type="GO" id="GO:0000381">
    <property type="term" value="P:regulation of alternative mRNA splicing, via spliceosome"/>
    <property type="evidence" value="ECO:0007669"/>
    <property type="project" value="InterPro"/>
</dbReference>
<accession>A0AAV4TB43</accession>
<evidence type="ECO:0000256" key="2">
    <source>
        <dbReference type="ARBA" id="ARBA00022884"/>
    </source>
</evidence>
<comment type="subcellular location">
    <subcellularLocation>
        <location evidence="1">Nucleus</location>
    </subcellularLocation>
</comment>
<evidence type="ECO:0000313" key="6">
    <source>
        <dbReference type="Proteomes" id="UP001054837"/>
    </source>
</evidence>
<keyword evidence="3" id="KW-0539">Nucleus</keyword>
<dbReference type="SUPFAM" id="SSF54928">
    <property type="entry name" value="RNA-binding domain, RBD"/>
    <property type="match status" value="1"/>
</dbReference>
<protein>
    <submittedName>
        <fullName evidence="5">RNA binding protein fox-1 1</fullName>
    </submittedName>
</protein>
<comment type="caution">
    <text evidence="5">The sequence shown here is derived from an EMBL/GenBank/DDBJ whole genome shotgun (WGS) entry which is preliminary data.</text>
</comment>
<dbReference type="InterPro" id="IPR035979">
    <property type="entry name" value="RBD_domain_sf"/>
</dbReference>
<feature type="compositionally biased region" description="Polar residues" evidence="4">
    <location>
        <begin position="34"/>
        <end position="44"/>
    </location>
</feature>
<dbReference type="PANTHER" id="PTHR15597:SF22">
    <property type="entry name" value="RNA-BINDING FOX PROTEIN 1, ISOFORM H"/>
    <property type="match status" value="1"/>
</dbReference>
<evidence type="ECO:0000313" key="5">
    <source>
        <dbReference type="EMBL" id="GIY43414.1"/>
    </source>
</evidence>
<proteinExistence type="predicted"/>
<evidence type="ECO:0000256" key="4">
    <source>
        <dbReference type="SAM" id="MobiDB-lite"/>
    </source>
</evidence>
<dbReference type="PANTHER" id="PTHR15597">
    <property type="entry name" value="ATAXIN 2-BINDING PROTEIN 1-RELATED"/>
    <property type="match status" value="1"/>
</dbReference>
<dbReference type="GO" id="GO:0007399">
    <property type="term" value="P:nervous system development"/>
    <property type="evidence" value="ECO:0007669"/>
    <property type="project" value="InterPro"/>
</dbReference>
<dbReference type="GO" id="GO:0003729">
    <property type="term" value="F:mRNA binding"/>
    <property type="evidence" value="ECO:0007669"/>
    <property type="project" value="TreeGrafter"/>
</dbReference>
<evidence type="ECO:0000256" key="3">
    <source>
        <dbReference type="ARBA" id="ARBA00023242"/>
    </source>
</evidence>
<dbReference type="AlphaFoldDB" id="A0AAV4TB43"/>
<organism evidence="5 6">
    <name type="scientific">Caerostris darwini</name>
    <dbReference type="NCBI Taxonomy" id="1538125"/>
    <lineage>
        <taxon>Eukaryota</taxon>
        <taxon>Metazoa</taxon>
        <taxon>Ecdysozoa</taxon>
        <taxon>Arthropoda</taxon>
        <taxon>Chelicerata</taxon>
        <taxon>Arachnida</taxon>
        <taxon>Araneae</taxon>
        <taxon>Araneomorphae</taxon>
        <taxon>Entelegynae</taxon>
        <taxon>Araneoidea</taxon>
        <taxon>Araneidae</taxon>
        <taxon>Caerostris</taxon>
    </lineage>
</organism>
<dbReference type="EMBL" id="BPLQ01009353">
    <property type="protein sequence ID" value="GIY43414.1"/>
    <property type="molecule type" value="Genomic_DNA"/>
</dbReference>
<gene>
    <name evidence="5" type="primary">RBFOX1_2</name>
    <name evidence="5" type="ORF">CDAR_283281</name>
</gene>
<dbReference type="InterPro" id="IPR047131">
    <property type="entry name" value="RBFOX1-like"/>
</dbReference>
<reference evidence="5 6" key="1">
    <citation type="submission" date="2021-06" db="EMBL/GenBank/DDBJ databases">
        <title>Caerostris darwini draft genome.</title>
        <authorList>
            <person name="Kono N."/>
            <person name="Arakawa K."/>
        </authorList>
    </citation>
    <scope>NUCLEOTIDE SEQUENCE [LARGE SCALE GENOMIC DNA]</scope>
</reference>
<dbReference type="GO" id="GO:0005634">
    <property type="term" value="C:nucleus"/>
    <property type="evidence" value="ECO:0007669"/>
    <property type="project" value="UniProtKB-SubCell"/>
</dbReference>
<evidence type="ECO:0000256" key="1">
    <source>
        <dbReference type="ARBA" id="ARBA00004123"/>
    </source>
</evidence>
<keyword evidence="2" id="KW-0694">RNA-binding</keyword>
<dbReference type="GO" id="GO:0005737">
    <property type="term" value="C:cytoplasm"/>
    <property type="evidence" value="ECO:0007669"/>
    <property type="project" value="TreeGrafter"/>
</dbReference>
<feature type="compositionally biased region" description="Polar residues" evidence="4">
    <location>
        <begin position="53"/>
        <end position="72"/>
    </location>
</feature>
<name>A0AAV4TB43_9ARAC</name>
<dbReference type="Proteomes" id="UP001054837">
    <property type="component" value="Unassembled WGS sequence"/>
</dbReference>
<sequence>MHYYLFQHMVQTQLPMSYQPQYGGGQQQQPQQQNGVDHSIQQMRNDGGGLKDSSFNVPIITSNGVEQQTQTDLEPDGVVSGSGQASTQTVISDASKVNQPKRLHVSNIPFRFRDPDLRQLFGVSISSRLSLDISSFFNIEYACHTTL</sequence>